<accession>A0A2Z7CM86</accession>
<sequence length="189" mass="21894">MRLVLKPKSWTTQRLDALTKANDWFSNPKAGLPSPKNWYQSLHQNAAFQLNKRRRTSYDIQTLTLAHQQLDNQTQATGTLTRVDIYSQLDNQSTHTRTNPRSWYQLQHPNDVAPTYRNAVVCPQQAKSSSWIQTHYQLSLNTTHPDFTKTTAFRNLALRKHATTGFYHRPAFTSKKTQNHKTSRIAKTD</sequence>
<reference evidence="1 2" key="1">
    <citation type="journal article" date="2015" name="Proc. Natl. Acad. Sci. U.S.A.">
        <title>The resurrection genome of Boea hygrometrica: A blueprint for survival of dehydration.</title>
        <authorList>
            <person name="Xiao L."/>
            <person name="Yang G."/>
            <person name="Zhang L."/>
            <person name="Yang X."/>
            <person name="Zhao S."/>
            <person name="Ji Z."/>
            <person name="Zhou Q."/>
            <person name="Hu M."/>
            <person name="Wang Y."/>
            <person name="Chen M."/>
            <person name="Xu Y."/>
            <person name="Jin H."/>
            <person name="Xiao X."/>
            <person name="Hu G."/>
            <person name="Bao F."/>
            <person name="Hu Y."/>
            <person name="Wan P."/>
            <person name="Li L."/>
            <person name="Deng X."/>
            <person name="Kuang T."/>
            <person name="Xiang C."/>
            <person name="Zhu J.K."/>
            <person name="Oliver M.J."/>
            <person name="He Y."/>
        </authorList>
    </citation>
    <scope>NUCLEOTIDE SEQUENCE [LARGE SCALE GENOMIC DNA]</scope>
    <source>
        <strain evidence="2">cv. XS01</strain>
    </source>
</reference>
<proteinExistence type="predicted"/>
<dbReference type="Proteomes" id="UP000250235">
    <property type="component" value="Unassembled WGS sequence"/>
</dbReference>
<gene>
    <name evidence="1" type="ORF">F511_33375</name>
</gene>
<evidence type="ECO:0000313" key="1">
    <source>
        <dbReference type="EMBL" id="KZV47465.1"/>
    </source>
</evidence>
<name>A0A2Z7CM86_9LAMI</name>
<keyword evidence="2" id="KW-1185">Reference proteome</keyword>
<organism evidence="1 2">
    <name type="scientific">Dorcoceras hygrometricum</name>
    <dbReference type="NCBI Taxonomy" id="472368"/>
    <lineage>
        <taxon>Eukaryota</taxon>
        <taxon>Viridiplantae</taxon>
        <taxon>Streptophyta</taxon>
        <taxon>Embryophyta</taxon>
        <taxon>Tracheophyta</taxon>
        <taxon>Spermatophyta</taxon>
        <taxon>Magnoliopsida</taxon>
        <taxon>eudicotyledons</taxon>
        <taxon>Gunneridae</taxon>
        <taxon>Pentapetalae</taxon>
        <taxon>asterids</taxon>
        <taxon>lamiids</taxon>
        <taxon>Lamiales</taxon>
        <taxon>Gesneriaceae</taxon>
        <taxon>Didymocarpoideae</taxon>
        <taxon>Trichosporeae</taxon>
        <taxon>Loxocarpinae</taxon>
        <taxon>Dorcoceras</taxon>
    </lineage>
</organism>
<dbReference type="EMBL" id="KQ995282">
    <property type="protein sequence ID" value="KZV47465.1"/>
    <property type="molecule type" value="Genomic_DNA"/>
</dbReference>
<dbReference type="AlphaFoldDB" id="A0A2Z7CM86"/>
<protein>
    <submittedName>
        <fullName evidence="1">Uncharacterized protein</fullName>
    </submittedName>
</protein>
<evidence type="ECO:0000313" key="2">
    <source>
        <dbReference type="Proteomes" id="UP000250235"/>
    </source>
</evidence>